<dbReference type="EMBL" id="WFKJ01000042">
    <property type="protein sequence ID" value="KAB7888955.1"/>
    <property type="molecule type" value="Genomic_DNA"/>
</dbReference>
<dbReference type="Proteomes" id="UP000461010">
    <property type="component" value="Unassembled WGS sequence"/>
</dbReference>
<evidence type="ECO:0000313" key="2">
    <source>
        <dbReference type="EMBL" id="KAB7888955.1"/>
    </source>
</evidence>
<proteinExistence type="predicted"/>
<sequence>MNSKQRKSKIISQALTTLLVDTVSVTLIIAVLLYFAFYYFFENISLSFFTSILYSLCLSIFIECLFVRKQIHQVKLDIEVVNLHDELNYTNINEILKKEITKIKENIIDIEHETYKKNKKPKVFSISLELNINNTLKKTQILEALKNILHINEQEFINIDVNGMIKFICKSHSLIEFVKNKNNTENSEARNICEDNSDLGWAYALNDELEQSTINIIESLKYKFMALIINEYTIQSTFSAVTSDYHATLIKYDIYCSIKHKLNFKNDMFKTIANEMEVNHRDDCKHKVLLFQIYKLFDDKSLEEFKKILTINYLYLLTESRKKPAYFLDMLYNYSLSYHTDSEILYEFRKRFSKYLFNKHCPSHFYNDIIKIWTSIIEDKSE</sequence>
<keyword evidence="3" id="KW-1185">Reference proteome</keyword>
<feature type="transmembrane region" description="Helical" evidence="1">
    <location>
        <begin position="46"/>
        <end position="67"/>
    </location>
</feature>
<gene>
    <name evidence="2" type="ORF">GBG18_12035</name>
</gene>
<organism evidence="2 3">
    <name type="scientific">Poseidonibacter ostreae</name>
    <dbReference type="NCBI Taxonomy" id="2654171"/>
    <lineage>
        <taxon>Bacteria</taxon>
        <taxon>Pseudomonadati</taxon>
        <taxon>Campylobacterota</taxon>
        <taxon>Epsilonproteobacteria</taxon>
        <taxon>Campylobacterales</taxon>
        <taxon>Arcobacteraceae</taxon>
        <taxon>Poseidonibacter</taxon>
    </lineage>
</organism>
<feature type="transmembrane region" description="Helical" evidence="1">
    <location>
        <begin position="12"/>
        <end position="40"/>
    </location>
</feature>
<protein>
    <submittedName>
        <fullName evidence="2">Uncharacterized protein</fullName>
    </submittedName>
</protein>
<evidence type="ECO:0000313" key="3">
    <source>
        <dbReference type="Proteomes" id="UP000461010"/>
    </source>
</evidence>
<name>A0ABQ6VJ00_9BACT</name>
<keyword evidence="1" id="KW-1133">Transmembrane helix</keyword>
<reference evidence="2 3" key="1">
    <citation type="submission" date="2019-10" db="EMBL/GenBank/DDBJ databases">
        <title>Poseidonibacter ostreae sp. nov., isolated from the gut of the Ostrea denselamellosa.</title>
        <authorList>
            <person name="Choi A."/>
        </authorList>
    </citation>
    <scope>NUCLEOTIDE SEQUENCE [LARGE SCALE GENOMIC DNA]</scope>
    <source>
        <strain evidence="2 3">SJOD-M-5</strain>
    </source>
</reference>
<dbReference type="RefSeq" id="WP_152191386.1">
    <property type="nucleotide sequence ID" value="NZ_WFKI01000030.1"/>
</dbReference>
<keyword evidence="1" id="KW-0812">Transmembrane</keyword>
<accession>A0ABQ6VJ00</accession>
<comment type="caution">
    <text evidence="2">The sequence shown here is derived from an EMBL/GenBank/DDBJ whole genome shotgun (WGS) entry which is preliminary data.</text>
</comment>
<keyword evidence="1" id="KW-0472">Membrane</keyword>
<evidence type="ECO:0000256" key="1">
    <source>
        <dbReference type="SAM" id="Phobius"/>
    </source>
</evidence>